<evidence type="ECO:0000313" key="7">
    <source>
        <dbReference type="WBParaSite" id="EgrG_000793220"/>
    </source>
</evidence>
<evidence type="ECO:0000256" key="1">
    <source>
        <dbReference type="ARBA" id="ARBA00005913"/>
    </source>
</evidence>
<proteinExistence type="inferred from homology"/>
<evidence type="ECO:0000313" key="3">
    <source>
        <dbReference type="EMBL" id="CDS15535.1"/>
    </source>
</evidence>
<dbReference type="Proteomes" id="UP000019149">
    <property type="component" value="Unassembled WGS sequence"/>
</dbReference>
<organism evidence="4 5">
    <name type="scientific">Echinococcus granulosus</name>
    <name type="common">Hydatid tapeworm</name>
    <dbReference type="NCBI Taxonomy" id="6210"/>
    <lineage>
        <taxon>Eukaryota</taxon>
        <taxon>Metazoa</taxon>
        <taxon>Spiralia</taxon>
        <taxon>Lophotrochozoa</taxon>
        <taxon>Platyhelminthes</taxon>
        <taxon>Cestoda</taxon>
        <taxon>Eucestoda</taxon>
        <taxon>Cyclophyllidea</taxon>
        <taxon>Taeniidae</taxon>
        <taxon>Echinococcus</taxon>
        <taxon>Echinococcus granulosus group</taxon>
    </lineage>
</organism>
<dbReference type="STRING" id="6210.U6IZB5"/>
<reference evidence="7" key="4">
    <citation type="submission" date="2020-10" db="UniProtKB">
        <authorList>
            <consortium name="WormBaseParasite"/>
        </authorList>
    </citation>
    <scope>IDENTIFICATION</scope>
</reference>
<dbReference type="GeneID" id="36335913"/>
<dbReference type="PANTHER" id="PTHR13511:SF0">
    <property type="entry name" value="KXDL MOTIF-CONTAINING PROTEIN 1"/>
    <property type="match status" value="1"/>
</dbReference>
<dbReference type="OMA" id="KTLMHQY"/>
<feature type="domain" description="KxDL" evidence="2">
    <location>
        <begin position="23"/>
        <end position="107"/>
    </location>
</feature>
<dbReference type="EMBL" id="LK028576">
    <property type="protein sequence ID" value="CDS15535.1"/>
    <property type="molecule type" value="Genomic_DNA"/>
</dbReference>
<evidence type="ECO:0000313" key="4">
    <source>
        <dbReference type="EMBL" id="EUB64929.1"/>
    </source>
</evidence>
<dbReference type="GO" id="GO:0099078">
    <property type="term" value="C:BORC complex"/>
    <property type="evidence" value="ECO:0007669"/>
    <property type="project" value="TreeGrafter"/>
</dbReference>
<dbReference type="RefSeq" id="XP_024356125.1">
    <property type="nucleotide sequence ID" value="XM_024489447.1"/>
</dbReference>
<dbReference type="WBParaSite" id="EgrG_000793220">
    <property type="protein sequence ID" value="EgrG_000793220"/>
    <property type="gene ID" value="EgrG_000793220"/>
</dbReference>
<protein>
    <submittedName>
        <fullName evidence="3 7">KxDL motif containing protein CG10681</fullName>
    </submittedName>
</protein>
<dbReference type="Pfam" id="PF10241">
    <property type="entry name" value="KxDL"/>
    <property type="match status" value="1"/>
</dbReference>
<reference evidence="3" key="3">
    <citation type="submission" date="2014-06" db="EMBL/GenBank/DDBJ databases">
        <authorList>
            <person name="Aslett M."/>
        </authorList>
    </citation>
    <scope>NUCLEOTIDE SEQUENCE</scope>
</reference>
<comment type="similarity">
    <text evidence="1">Belongs to the KXD1 family.</text>
</comment>
<reference evidence="4 5" key="1">
    <citation type="journal article" date="2013" name="Nat. Genet.">
        <title>The genome of the hydatid tapeworm Echinococcus granulosus.</title>
        <authorList>
            <person name="Zheng H."/>
            <person name="Zhang W."/>
            <person name="Zhang L."/>
            <person name="Zhang Z."/>
            <person name="Li J."/>
            <person name="Lu G."/>
            <person name="Zhu Y."/>
            <person name="Wang Y."/>
            <person name="Huang Y."/>
            <person name="Liu J."/>
            <person name="Kang H."/>
            <person name="Chen J."/>
            <person name="Wang L."/>
            <person name="Chen A."/>
            <person name="Yu S."/>
            <person name="Gao Z."/>
            <person name="Jin L."/>
            <person name="Gu W."/>
            <person name="Wang Z."/>
            <person name="Zhao L."/>
            <person name="Shi B."/>
            <person name="Wen H."/>
            <person name="Lin R."/>
            <person name="Jones M.K."/>
            <person name="Brejova B."/>
            <person name="Vinar T."/>
            <person name="Zhao G."/>
            <person name="McManus D.P."/>
            <person name="Chen Z."/>
            <person name="Zhou Y."/>
            <person name="Wang S."/>
        </authorList>
    </citation>
    <scope>NUCLEOTIDE SEQUENCE [LARGE SCALE GENOMIC DNA]</scope>
</reference>
<sequence>MFSFLMDNRDADLSGSSPDPRAFTKRLRHEDVSDILIAQHNLLLRLEKTNAMLQTVNELSIHRLDSLASHLRANTRLLVSMKRELATILKRTESVKKTLMHQYPPEYEQSSSSIESAWKAELEAETRVTSDVQSLTLMQSMGPLTE</sequence>
<dbReference type="OrthoDB" id="5382797at2759"/>
<evidence type="ECO:0000259" key="2">
    <source>
        <dbReference type="Pfam" id="PF10241"/>
    </source>
</evidence>
<evidence type="ECO:0000313" key="5">
    <source>
        <dbReference type="Proteomes" id="UP000019149"/>
    </source>
</evidence>
<dbReference type="CTD" id="36335913"/>
<dbReference type="GO" id="GO:0032418">
    <property type="term" value="P:lysosome localization"/>
    <property type="evidence" value="ECO:0007669"/>
    <property type="project" value="TreeGrafter"/>
</dbReference>
<name>U6IZB5_ECHGR</name>
<dbReference type="EMBL" id="APAU02000001">
    <property type="protein sequence ID" value="EUB64929.1"/>
    <property type="molecule type" value="Genomic_DNA"/>
</dbReference>
<dbReference type="KEGG" id="egl:EGR_00198"/>
<keyword evidence="5" id="KW-1185">Reference proteome</keyword>
<dbReference type="InterPro" id="IPR039843">
    <property type="entry name" value="KXD1-like"/>
</dbReference>
<dbReference type="InterPro" id="IPR019371">
    <property type="entry name" value="KxDL_dom"/>
</dbReference>
<reference evidence="3 6" key="2">
    <citation type="journal article" date="2013" name="Nature">
        <title>The genomes of four tapeworm species reveal adaptations to parasitism.</title>
        <authorList>
            <person name="Tsai I.J."/>
            <person name="Zarowiecki M."/>
            <person name="Holroyd N."/>
            <person name="Garciarrubio A."/>
            <person name="Sanchez-Flores A."/>
            <person name="Brooks K.L."/>
            <person name="Tracey A."/>
            <person name="Bobes R.J."/>
            <person name="Fragoso G."/>
            <person name="Sciutto E."/>
            <person name="Aslett M."/>
            <person name="Beasley H."/>
            <person name="Bennett H.M."/>
            <person name="Cai J."/>
            <person name="Camicia F."/>
            <person name="Clark R."/>
            <person name="Cucher M."/>
            <person name="De Silva N."/>
            <person name="Day T.A."/>
            <person name="Deplazes P."/>
            <person name="Estrada K."/>
            <person name="Fernandez C."/>
            <person name="Holland P.W."/>
            <person name="Hou J."/>
            <person name="Hu S."/>
            <person name="Huckvale T."/>
            <person name="Hung S.S."/>
            <person name="Kamenetzky L."/>
            <person name="Keane J.A."/>
            <person name="Kiss F."/>
            <person name="Koziol U."/>
            <person name="Lambert O."/>
            <person name="Liu K."/>
            <person name="Luo X."/>
            <person name="Luo Y."/>
            <person name="Macchiaroli N."/>
            <person name="Nichol S."/>
            <person name="Paps J."/>
            <person name="Parkinson J."/>
            <person name="Pouchkina-Stantcheva N."/>
            <person name="Riddiford N."/>
            <person name="Rosenzvit M."/>
            <person name="Salinas G."/>
            <person name="Wasmuth J.D."/>
            <person name="Zamanian M."/>
            <person name="Zheng Y."/>
            <person name="Cai X."/>
            <person name="Soberon X."/>
            <person name="Olson P.D."/>
            <person name="Laclette J.P."/>
            <person name="Brehm K."/>
            <person name="Berriman M."/>
            <person name="Garciarrubio A."/>
            <person name="Bobes R.J."/>
            <person name="Fragoso G."/>
            <person name="Sanchez-Flores A."/>
            <person name="Estrada K."/>
            <person name="Cevallos M.A."/>
            <person name="Morett E."/>
            <person name="Gonzalez V."/>
            <person name="Portillo T."/>
            <person name="Ochoa-Leyva A."/>
            <person name="Jose M.V."/>
            <person name="Sciutto E."/>
            <person name="Landa A."/>
            <person name="Jimenez L."/>
            <person name="Valdes V."/>
            <person name="Carrero J.C."/>
            <person name="Larralde C."/>
            <person name="Morales-Montor J."/>
            <person name="Limon-Lason J."/>
            <person name="Soberon X."/>
            <person name="Laclette J.P."/>
        </authorList>
    </citation>
    <scope>NUCLEOTIDE SEQUENCE [LARGE SCALE GENOMIC DNA]</scope>
</reference>
<accession>U6IZB5</accession>
<dbReference type="PANTHER" id="PTHR13511">
    <property type="entry name" value="KXDL MOTIF-CONTAINING PROTEIN 1"/>
    <property type="match status" value="1"/>
</dbReference>
<gene>
    <name evidence="4 7" type="ORF">EGR_00198</name>
    <name evidence="3" type="ORF">EgrG_000793220</name>
</gene>
<dbReference type="AlphaFoldDB" id="U6IZB5"/>
<dbReference type="Proteomes" id="UP000492820">
    <property type="component" value="Unassembled WGS sequence"/>
</dbReference>
<evidence type="ECO:0000313" key="6">
    <source>
        <dbReference type="Proteomes" id="UP000492820"/>
    </source>
</evidence>